<dbReference type="Proteomes" id="UP000005143">
    <property type="component" value="Unassembled WGS sequence"/>
</dbReference>
<reference evidence="6 7" key="1">
    <citation type="journal article" date="2013" name="Biodegradation">
        <title>Quantitative proteomic analysis of ibuprofen-degrading Patulibacter sp. strain I11.</title>
        <authorList>
            <person name="Almeida B."/>
            <person name="Kjeldal H."/>
            <person name="Lolas I."/>
            <person name="Knudsen A.D."/>
            <person name="Carvalho G."/>
            <person name="Nielsen K.L."/>
            <person name="Barreto Crespo M.T."/>
            <person name="Stensballe A."/>
            <person name="Nielsen J.L."/>
        </authorList>
    </citation>
    <scope>NUCLEOTIDE SEQUENCE [LARGE SCALE GENOMIC DNA]</scope>
    <source>
        <strain evidence="6 7">I11</strain>
    </source>
</reference>
<evidence type="ECO:0000256" key="2">
    <source>
        <dbReference type="ARBA" id="ARBA00022801"/>
    </source>
</evidence>
<dbReference type="AlphaFoldDB" id="H0E7S1"/>
<keyword evidence="7" id="KW-1185">Reference proteome</keyword>
<evidence type="ECO:0000259" key="5">
    <source>
        <dbReference type="Pfam" id="PF06737"/>
    </source>
</evidence>
<dbReference type="EMBL" id="AGUD01000228">
    <property type="protein sequence ID" value="EHN10282.1"/>
    <property type="molecule type" value="Genomic_DNA"/>
</dbReference>
<dbReference type="Pfam" id="PF06737">
    <property type="entry name" value="Transglycosylas"/>
    <property type="match status" value="1"/>
</dbReference>
<evidence type="ECO:0000313" key="7">
    <source>
        <dbReference type="Proteomes" id="UP000005143"/>
    </source>
</evidence>
<keyword evidence="4" id="KW-0732">Signal</keyword>
<dbReference type="Gene3D" id="1.10.530.10">
    <property type="match status" value="1"/>
</dbReference>
<feature type="compositionally biased region" description="Gly residues" evidence="3">
    <location>
        <begin position="253"/>
        <end position="262"/>
    </location>
</feature>
<accession>H0E7S1</accession>
<dbReference type="RefSeq" id="WP_007576396.1">
    <property type="nucleotide sequence ID" value="NZ_AGUD01000228.1"/>
</dbReference>
<evidence type="ECO:0000256" key="4">
    <source>
        <dbReference type="SAM" id="SignalP"/>
    </source>
</evidence>
<organism evidence="6 7">
    <name type="scientific">Patulibacter medicamentivorans</name>
    <dbReference type="NCBI Taxonomy" id="1097667"/>
    <lineage>
        <taxon>Bacteria</taxon>
        <taxon>Bacillati</taxon>
        <taxon>Actinomycetota</taxon>
        <taxon>Thermoleophilia</taxon>
        <taxon>Solirubrobacterales</taxon>
        <taxon>Patulibacteraceae</taxon>
        <taxon>Patulibacter</taxon>
    </lineage>
</organism>
<dbReference type="InterPro" id="IPR010618">
    <property type="entry name" value="RPF"/>
</dbReference>
<feature type="region of interest" description="Disordered" evidence="3">
    <location>
        <begin position="240"/>
        <end position="264"/>
    </location>
</feature>
<evidence type="ECO:0000256" key="3">
    <source>
        <dbReference type="SAM" id="MobiDB-lite"/>
    </source>
</evidence>
<name>H0E7S1_9ACTN</name>
<protein>
    <submittedName>
        <fullName evidence="6">Membrane protein related to metalloendopeptidase</fullName>
    </submittedName>
</protein>
<feature type="signal peptide" evidence="4">
    <location>
        <begin position="1"/>
        <end position="22"/>
    </location>
</feature>
<gene>
    <name evidence="6" type="ORF">PAI11_28750</name>
</gene>
<comment type="similarity">
    <text evidence="1">Belongs to the transglycosylase family. Rpf subfamily.</text>
</comment>
<dbReference type="InterPro" id="IPR023346">
    <property type="entry name" value="Lysozyme-like_dom_sf"/>
</dbReference>
<dbReference type="SUPFAM" id="SSF53955">
    <property type="entry name" value="Lysozyme-like"/>
    <property type="match status" value="1"/>
</dbReference>
<proteinExistence type="inferred from homology"/>
<feature type="compositionally biased region" description="Low complexity" evidence="3">
    <location>
        <begin position="243"/>
        <end position="252"/>
    </location>
</feature>
<keyword evidence="2" id="KW-0378">Hydrolase</keyword>
<evidence type="ECO:0000313" key="6">
    <source>
        <dbReference type="EMBL" id="EHN10282.1"/>
    </source>
</evidence>
<feature type="domain" description="Resuscitation-promoting factor core lysozyme-like" evidence="5">
    <location>
        <begin position="272"/>
        <end position="338"/>
    </location>
</feature>
<evidence type="ECO:0000256" key="1">
    <source>
        <dbReference type="ARBA" id="ARBA00010830"/>
    </source>
</evidence>
<sequence>MLAAAALLAVTLLALLPHLAPGAQSSGTLRNQIDRQRGAEQRLSSTAAKLGALEATASKAVAAAQGRLADVQHDYDIAQGRLTATTNDLRATRQRLVRLHRRLAQGRQILADVLVARYTYEKPDVVDLVLSSSGFADLMERLSFLKRVQRRDAQIVGAVRTARRDAARDEGRLSRLRVGQQRQATIVTRQRDAMASMTAGLEQRRAALAEARDARLAALADTRASRRRAERTLGRLEAEQARAARQFSAPAPAGGGGGGGQSSTGPWAIPWAIVQCESGGQNVPPNSAGASGYYQFMPATWQALGGSTPNAYQASKAEQDRLAAKLWNGGAGAGNWDCAAMVGIR</sequence>
<dbReference type="GO" id="GO:0016787">
    <property type="term" value="F:hydrolase activity"/>
    <property type="evidence" value="ECO:0007669"/>
    <property type="project" value="UniProtKB-KW"/>
</dbReference>
<feature type="chain" id="PRO_5038762027" evidence="4">
    <location>
        <begin position="23"/>
        <end position="345"/>
    </location>
</feature>
<dbReference type="Gene3D" id="6.10.250.3150">
    <property type="match status" value="1"/>
</dbReference>
<comment type="caution">
    <text evidence="6">The sequence shown here is derived from an EMBL/GenBank/DDBJ whole genome shotgun (WGS) entry which is preliminary data.</text>
</comment>